<evidence type="ECO:0000256" key="6">
    <source>
        <dbReference type="ARBA" id="ARBA00023326"/>
    </source>
</evidence>
<reference evidence="13 14" key="1">
    <citation type="submission" date="2019-07" db="EMBL/GenBank/DDBJ databases">
        <title>Novel species of Flavobacterium.</title>
        <authorList>
            <person name="Liu Q."/>
            <person name="Xin Y.-H."/>
        </authorList>
    </citation>
    <scope>NUCLEOTIDE SEQUENCE [LARGE SCALE GENOMIC DNA]</scope>
    <source>
        <strain evidence="13 14">LB3P56</strain>
    </source>
</reference>
<comment type="catalytic activity">
    <reaction evidence="9">
        <text>Endohydrolysis of (1-&gt;4)-beta-D-glucosidic linkages in cellulose, lichenin and cereal beta-D-glucans.</text>
        <dbReference type="EC" id="3.2.1.4"/>
    </reaction>
</comment>
<dbReference type="InterPro" id="IPR014756">
    <property type="entry name" value="Ig_E-set"/>
</dbReference>
<dbReference type="RefSeq" id="WP_144071431.1">
    <property type="nucleotide sequence ID" value="NZ_VJZR01000005.1"/>
</dbReference>
<feature type="domain" description="Glycoside hydrolase family 9" evidence="10">
    <location>
        <begin position="286"/>
        <end position="733"/>
    </location>
</feature>
<feature type="signal peptide" evidence="9">
    <location>
        <begin position="1"/>
        <end position="18"/>
    </location>
</feature>
<name>A0A553CLG3_9FLAO</name>
<dbReference type="Proteomes" id="UP000318585">
    <property type="component" value="Unassembled WGS sequence"/>
</dbReference>
<dbReference type="AlphaFoldDB" id="A0A553CLG3"/>
<comment type="similarity">
    <text evidence="1 7 9">Belongs to the glycosyl hydrolase 9 (cellulase E) family.</text>
</comment>
<dbReference type="SUPFAM" id="SSF81296">
    <property type="entry name" value="E set domains"/>
    <property type="match status" value="1"/>
</dbReference>
<dbReference type="Pfam" id="PF18962">
    <property type="entry name" value="Por_Secre_tail"/>
    <property type="match status" value="1"/>
</dbReference>
<feature type="domain" description="Cellulase Ig-like" evidence="11">
    <location>
        <begin position="194"/>
        <end position="271"/>
    </location>
</feature>
<dbReference type="InterPro" id="IPR012341">
    <property type="entry name" value="6hp_glycosidase-like_sf"/>
</dbReference>
<dbReference type="InterPro" id="IPR004197">
    <property type="entry name" value="Cellulase_Ig-like"/>
</dbReference>
<keyword evidence="9" id="KW-0136">Cellulose degradation</keyword>
<dbReference type="InterPro" id="IPR033126">
    <property type="entry name" value="Glyco_hydro_9_Asp/Glu_AS"/>
</dbReference>
<keyword evidence="2 9" id="KW-0732">Signal</keyword>
<dbReference type="OrthoDB" id="9808897at2"/>
<dbReference type="EC" id="3.2.1.4" evidence="9"/>
<keyword evidence="14" id="KW-1185">Reference proteome</keyword>
<keyword evidence="5 7" id="KW-0326">Glycosidase</keyword>
<dbReference type="Gene3D" id="2.60.40.10">
    <property type="entry name" value="Immunoglobulins"/>
    <property type="match status" value="1"/>
</dbReference>
<gene>
    <name evidence="13" type="ORF">FNW17_08595</name>
</gene>
<dbReference type="InterPro" id="IPR013783">
    <property type="entry name" value="Ig-like_fold"/>
</dbReference>
<dbReference type="PROSITE" id="PS00592">
    <property type="entry name" value="GH9_2"/>
    <property type="match status" value="1"/>
</dbReference>
<dbReference type="NCBIfam" id="TIGR04183">
    <property type="entry name" value="Por_Secre_tail"/>
    <property type="match status" value="1"/>
</dbReference>
<evidence type="ECO:0000256" key="4">
    <source>
        <dbReference type="ARBA" id="ARBA00023277"/>
    </source>
</evidence>
<evidence type="ECO:0000259" key="10">
    <source>
        <dbReference type="Pfam" id="PF00759"/>
    </source>
</evidence>
<evidence type="ECO:0000256" key="2">
    <source>
        <dbReference type="ARBA" id="ARBA00022729"/>
    </source>
</evidence>
<keyword evidence="6 7" id="KW-0624">Polysaccharide degradation</keyword>
<evidence type="ECO:0000259" key="11">
    <source>
        <dbReference type="Pfam" id="PF02927"/>
    </source>
</evidence>
<dbReference type="CDD" id="cd02850">
    <property type="entry name" value="E_set_Cellulase_N"/>
    <property type="match status" value="1"/>
</dbReference>
<feature type="chain" id="PRO_5022260579" description="Endoglucanase" evidence="9">
    <location>
        <begin position="19"/>
        <end position="831"/>
    </location>
</feature>
<dbReference type="InterPro" id="IPR008928">
    <property type="entry name" value="6-hairpin_glycosidase_sf"/>
</dbReference>
<evidence type="ECO:0000256" key="8">
    <source>
        <dbReference type="PROSITE-ProRule" id="PRU10060"/>
    </source>
</evidence>
<sequence>MKKITVLFLFLLINFASGQIVYSDNFNQGVNNTTYPSSAYSASLVSENLRIIGNGTAGAYAAISYGIHDNGSLKNINVSGNNKFYIKVKGTGGASLRVDLQDSGNYLTNKNSSFISLSTTYQIFEIIYTGKFQDGGYGGSPCTSMTAPCTVNSSSIKNLIFFVNDAAGKYNGTIDIDWISFGQPLEVLPTPIFIRANQVGYHKNRDKAVNLVSDSSFGPQNYKVFNSSNVEILSGVTASSANWSDANLNVAKIDLTSINANGTYTVKTDQSEMSISVADNPLEALSSASIKYFYFNRASTAINATNGGVWSRSSGTPDTSVKVHSSAATPNRPTNTIISSPNGWYDAGDLNKYIVNSGISTYTLLAAFEHYKPHFVNKDLNIPESTNGLPDILDEAIWNLDWMLTMQNKVSNGGDGSVYHKLSGLGFEGIIMPANYNLERYVIGRSTSAALNFAAVMAVASRIFADYNIQKPGYSTTLLAAAKEAYTWAKNNPAMYFTANPSGVSTGAYEDNNVNDEFQWAAVELFISTGETLYKDDINYFYLTNQGVPSWQSTSTLGILSIANNLTNTNVAQLNTVTAVNKLTTIANSLKSNVSTNLVETAMNNYDYNWGSNGTAANQIVVLLSAFKATNDSSYLTAAYKAMDYLLGRNAVGISFVTGFGESSPQRPHHRISEADGISLPVPGMLVGGPQNSSNPDGCSYTSTSKAGKYSDTWCSYSTNEVTINWNAPLAYATNALQYYQNQQLLALPENEVSRSKLILYPNPTKGILHFENNFNDYLKIDIYNEQGGLILQKKIEKKDSKIDISSLSNGIYFLKTSQDGYDHSSKIIKN</sequence>
<feature type="domain" description="Secretion system C-terminal sorting" evidence="12">
    <location>
        <begin position="760"/>
        <end position="829"/>
    </location>
</feature>
<evidence type="ECO:0000259" key="12">
    <source>
        <dbReference type="Pfam" id="PF18962"/>
    </source>
</evidence>
<dbReference type="GO" id="GO:0008810">
    <property type="term" value="F:cellulase activity"/>
    <property type="evidence" value="ECO:0007669"/>
    <property type="project" value="UniProtKB-EC"/>
</dbReference>
<comment type="caution">
    <text evidence="13">The sequence shown here is derived from an EMBL/GenBank/DDBJ whole genome shotgun (WGS) entry which is preliminary data.</text>
</comment>
<feature type="active site" evidence="7">
    <location>
        <position position="669"/>
    </location>
</feature>
<feature type="active site" evidence="8">
    <location>
        <position position="721"/>
    </location>
</feature>
<dbReference type="PANTHER" id="PTHR22298">
    <property type="entry name" value="ENDO-1,4-BETA-GLUCANASE"/>
    <property type="match status" value="1"/>
</dbReference>
<evidence type="ECO:0000256" key="9">
    <source>
        <dbReference type="RuleBase" id="RU361166"/>
    </source>
</evidence>
<keyword evidence="3 7" id="KW-0378">Hydrolase</keyword>
<evidence type="ECO:0000256" key="1">
    <source>
        <dbReference type="ARBA" id="ARBA00007072"/>
    </source>
</evidence>
<evidence type="ECO:0000256" key="3">
    <source>
        <dbReference type="ARBA" id="ARBA00022801"/>
    </source>
</evidence>
<evidence type="ECO:0000256" key="5">
    <source>
        <dbReference type="ARBA" id="ARBA00023295"/>
    </source>
</evidence>
<feature type="active site" evidence="8">
    <location>
        <position position="712"/>
    </location>
</feature>
<dbReference type="InterPro" id="IPR026444">
    <property type="entry name" value="Secre_tail"/>
</dbReference>
<accession>A0A553CLG3</accession>
<proteinExistence type="inferred from homology"/>
<evidence type="ECO:0000313" key="13">
    <source>
        <dbReference type="EMBL" id="TRX21400.1"/>
    </source>
</evidence>
<dbReference type="PROSITE" id="PS00698">
    <property type="entry name" value="GH9_3"/>
    <property type="match status" value="1"/>
</dbReference>
<dbReference type="InterPro" id="IPR018221">
    <property type="entry name" value="Glyco_hydro_9_His_AS"/>
</dbReference>
<dbReference type="SUPFAM" id="SSF48208">
    <property type="entry name" value="Six-hairpin glycosidases"/>
    <property type="match status" value="1"/>
</dbReference>
<protein>
    <recommendedName>
        <fullName evidence="9">Endoglucanase</fullName>
        <ecNumber evidence="9">3.2.1.4</ecNumber>
    </recommendedName>
</protein>
<dbReference type="EMBL" id="VJZR01000005">
    <property type="protein sequence ID" value="TRX21400.1"/>
    <property type="molecule type" value="Genomic_DNA"/>
</dbReference>
<keyword evidence="4 7" id="KW-0119">Carbohydrate metabolism</keyword>
<dbReference type="GO" id="GO:0030245">
    <property type="term" value="P:cellulose catabolic process"/>
    <property type="evidence" value="ECO:0007669"/>
    <property type="project" value="UniProtKB-KW"/>
</dbReference>
<organism evidence="13 14">
    <name type="scientific">Flavobacterium franklandianum</name>
    <dbReference type="NCBI Taxonomy" id="2594430"/>
    <lineage>
        <taxon>Bacteria</taxon>
        <taxon>Pseudomonadati</taxon>
        <taxon>Bacteroidota</taxon>
        <taxon>Flavobacteriia</taxon>
        <taxon>Flavobacteriales</taxon>
        <taxon>Flavobacteriaceae</taxon>
        <taxon>Flavobacterium</taxon>
    </lineage>
</organism>
<dbReference type="InterPro" id="IPR001701">
    <property type="entry name" value="Glyco_hydro_9"/>
</dbReference>
<evidence type="ECO:0000313" key="14">
    <source>
        <dbReference type="Proteomes" id="UP000318585"/>
    </source>
</evidence>
<evidence type="ECO:0000256" key="7">
    <source>
        <dbReference type="PROSITE-ProRule" id="PRU10059"/>
    </source>
</evidence>
<dbReference type="Pfam" id="PF02927">
    <property type="entry name" value="CelD_N"/>
    <property type="match status" value="1"/>
</dbReference>
<dbReference type="Pfam" id="PF00759">
    <property type="entry name" value="Glyco_hydro_9"/>
    <property type="match status" value="1"/>
</dbReference>
<dbReference type="Gene3D" id="1.50.10.10">
    <property type="match status" value="1"/>
</dbReference>